<dbReference type="OrthoDB" id="4338732at2"/>
<gene>
    <name evidence="3" type="ORF">AQI88_31585</name>
</gene>
<dbReference type="EMBL" id="LMWL01000062">
    <property type="protein sequence ID" value="KUM92464.1"/>
    <property type="molecule type" value="Genomic_DNA"/>
</dbReference>
<dbReference type="Proteomes" id="UP000054241">
    <property type="component" value="Unassembled WGS sequence"/>
</dbReference>
<feature type="region of interest" description="Disordered" evidence="1">
    <location>
        <begin position="29"/>
        <end position="137"/>
    </location>
</feature>
<keyword evidence="2" id="KW-0732">Signal</keyword>
<evidence type="ECO:0008006" key="5">
    <source>
        <dbReference type="Google" id="ProtNLM"/>
    </source>
</evidence>
<comment type="caution">
    <text evidence="3">The sequence shown here is derived from an EMBL/GenBank/DDBJ whole genome shotgun (WGS) entry which is preliminary data.</text>
</comment>
<evidence type="ECO:0000313" key="3">
    <source>
        <dbReference type="EMBL" id="KUM92464.1"/>
    </source>
</evidence>
<evidence type="ECO:0000256" key="2">
    <source>
        <dbReference type="SAM" id="SignalP"/>
    </source>
</evidence>
<proteinExistence type="predicted"/>
<keyword evidence="4" id="KW-1185">Reference proteome</keyword>
<evidence type="ECO:0000313" key="4">
    <source>
        <dbReference type="Proteomes" id="UP000054241"/>
    </source>
</evidence>
<dbReference type="AlphaFoldDB" id="A0A101NG04"/>
<accession>A0A101NG04</accession>
<protein>
    <recommendedName>
        <fullName evidence="5">Lipoprotein</fullName>
    </recommendedName>
</protein>
<feature type="compositionally biased region" description="Basic and acidic residues" evidence="1">
    <location>
        <begin position="72"/>
        <end position="83"/>
    </location>
</feature>
<feature type="compositionally biased region" description="Pro residues" evidence="1">
    <location>
        <begin position="84"/>
        <end position="104"/>
    </location>
</feature>
<sequence length="164" mass="16995">MYRTTTTAALLVTVAVSALAGCVTVQHTAAPGGPPDNAPSRPAAPRPDGSAQPRVVQAPAREALEMVGPSPHPEHTTPADPHRAAPPPAAPPAPPAAHRPPSPPAAAHHHPRPHPDHPRRPRVHVPNVPPPASKATDVCALGRKYGGWRKDSPEAVICEGTYGH</sequence>
<dbReference type="STRING" id="67285.AQI88_31585"/>
<name>A0A101NG04_9ACTN</name>
<evidence type="ECO:0000256" key="1">
    <source>
        <dbReference type="SAM" id="MobiDB-lite"/>
    </source>
</evidence>
<feature type="signal peptide" evidence="2">
    <location>
        <begin position="1"/>
        <end position="20"/>
    </location>
</feature>
<reference evidence="3 4" key="1">
    <citation type="submission" date="2015-10" db="EMBL/GenBank/DDBJ databases">
        <title>Draft genome sequence of Streptomyces cellostaticus DSM 40189, type strain for the species Streptomyces cellostaticus.</title>
        <authorList>
            <person name="Ruckert C."/>
            <person name="Winkler A."/>
            <person name="Kalinowski J."/>
            <person name="Kampfer P."/>
            <person name="Glaeser S."/>
        </authorList>
    </citation>
    <scope>NUCLEOTIDE SEQUENCE [LARGE SCALE GENOMIC DNA]</scope>
    <source>
        <strain evidence="3 4">DSM 40189</strain>
    </source>
</reference>
<dbReference type="RefSeq" id="WP_067005703.1">
    <property type="nucleotide sequence ID" value="NZ_BNDU01000006.1"/>
</dbReference>
<feature type="chain" id="PRO_5038661243" description="Lipoprotein" evidence="2">
    <location>
        <begin position="21"/>
        <end position="164"/>
    </location>
</feature>
<feature type="compositionally biased region" description="Pro residues" evidence="1">
    <location>
        <begin position="32"/>
        <end position="45"/>
    </location>
</feature>
<dbReference type="PROSITE" id="PS51257">
    <property type="entry name" value="PROKAR_LIPOPROTEIN"/>
    <property type="match status" value="1"/>
</dbReference>
<organism evidence="3 4">
    <name type="scientific">Streptomyces cellostaticus</name>
    <dbReference type="NCBI Taxonomy" id="67285"/>
    <lineage>
        <taxon>Bacteria</taxon>
        <taxon>Bacillati</taxon>
        <taxon>Actinomycetota</taxon>
        <taxon>Actinomycetes</taxon>
        <taxon>Kitasatosporales</taxon>
        <taxon>Streptomycetaceae</taxon>
        <taxon>Streptomyces</taxon>
    </lineage>
</organism>